<evidence type="ECO:0000313" key="1">
    <source>
        <dbReference type="EMBL" id="KAG9349227.1"/>
    </source>
</evidence>
<protein>
    <submittedName>
        <fullName evidence="1">Uncharacterized protein</fullName>
    </submittedName>
</protein>
<feature type="non-terminal residue" evidence="1">
    <location>
        <position position="60"/>
    </location>
</feature>
<reference evidence="1" key="1">
    <citation type="thesis" date="2021" institute="BYU ScholarsArchive" country="Provo, UT, USA">
        <title>Applications of and Algorithms for Genome Assembly and Genomic Analyses with an Emphasis on Marine Teleosts.</title>
        <authorList>
            <person name="Pickett B.D."/>
        </authorList>
    </citation>
    <scope>NUCLEOTIDE SEQUENCE</scope>
    <source>
        <strain evidence="1">HI-2016</strain>
    </source>
</reference>
<sequence length="60" mass="6761">PRLKPSYKSQPLEYVIGQDAVKRKSKRWGFPVGSSQRLTAMLIVSICEQRAHDRCVSNGS</sequence>
<accession>A0A8T2PJW7</accession>
<proteinExistence type="predicted"/>
<dbReference type="AlphaFoldDB" id="A0A8T2PJW7"/>
<keyword evidence="2" id="KW-1185">Reference proteome</keyword>
<evidence type="ECO:0000313" key="2">
    <source>
        <dbReference type="Proteomes" id="UP000824540"/>
    </source>
</evidence>
<name>A0A8T2PJW7_9TELE</name>
<dbReference type="EMBL" id="JAFBMS010000009">
    <property type="protein sequence ID" value="KAG9349227.1"/>
    <property type="molecule type" value="Genomic_DNA"/>
</dbReference>
<comment type="caution">
    <text evidence="1">The sequence shown here is derived from an EMBL/GenBank/DDBJ whole genome shotgun (WGS) entry which is preliminary data.</text>
</comment>
<dbReference type="Proteomes" id="UP000824540">
    <property type="component" value="Unassembled WGS sequence"/>
</dbReference>
<organism evidence="1 2">
    <name type="scientific">Albula glossodonta</name>
    <name type="common">roundjaw bonefish</name>
    <dbReference type="NCBI Taxonomy" id="121402"/>
    <lineage>
        <taxon>Eukaryota</taxon>
        <taxon>Metazoa</taxon>
        <taxon>Chordata</taxon>
        <taxon>Craniata</taxon>
        <taxon>Vertebrata</taxon>
        <taxon>Euteleostomi</taxon>
        <taxon>Actinopterygii</taxon>
        <taxon>Neopterygii</taxon>
        <taxon>Teleostei</taxon>
        <taxon>Albuliformes</taxon>
        <taxon>Albulidae</taxon>
        <taxon>Albula</taxon>
    </lineage>
</organism>
<gene>
    <name evidence="1" type="ORF">JZ751_027670</name>
</gene>